<dbReference type="EMBL" id="KN846975">
    <property type="protein sequence ID" value="KIW76299.1"/>
    <property type="molecule type" value="Genomic_DNA"/>
</dbReference>
<dbReference type="AlphaFoldDB" id="A0A0D2GV83"/>
<organism evidence="5 6">
    <name type="scientific">Fonsecaea pedrosoi CBS 271.37</name>
    <dbReference type="NCBI Taxonomy" id="1442368"/>
    <lineage>
        <taxon>Eukaryota</taxon>
        <taxon>Fungi</taxon>
        <taxon>Dikarya</taxon>
        <taxon>Ascomycota</taxon>
        <taxon>Pezizomycotina</taxon>
        <taxon>Eurotiomycetes</taxon>
        <taxon>Chaetothyriomycetidae</taxon>
        <taxon>Chaetothyriales</taxon>
        <taxon>Herpotrichiellaceae</taxon>
        <taxon>Fonsecaea</taxon>
    </lineage>
</organism>
<feature type="compositionally biased region" description="Low complexity" evidence="3">
    <location>
        <begin position="143"/>
        <end position="156"/>
    </location>
</feature>
<dbReference type="GeneID" id="25310535"/>
<accession>A0A0D2GV83</accession>
<keyword evidence="1" id="KW-0479">Metal-binding</keyword>
<dbReference type="HOGENOM" id="CLU_025940_0_0_1"/>
<dbReference type="RefSeq" id="XP_013280107.1">
    <property type="nucleotide sequence ID" value="XM_013424653.1"/>
</dbReference>
<evidence type="ECO:0000313" key="5">
    <source>
        <dbReference type="EMBL" id="KIW76299.1"/>
    </source>
</evidence>
<gene>
    <name evidence="5" type="ORF">Z517_11045</name>
</gene>
<evidence type="ECO:0000313" key="6">
    <source>
        <dbReference type="Proteomes" id="UP000053029"/>
    </source>
</evidence>
<protein>
    <recommendedName>
        <fullName evidence="4">C3H1-type domain-containing protein</fullName>
    </recommendedName>
</protein>
<dbReference type="InterPro" id="IPR000571">
    <property type="entry name" value="Znf_CCCH"/>
</dbReference>
<evidence type="ECO:0000256" key="1">
    <source>
        <dbReference type="PROSITE-ProRule" id="PRU00723"/>
    </source>
</evidence>
<dbReference type="VEuPathDB" id="FungiDB:Z517_11045"/>
<keyword evidence="1" id="KW-0862">Zinc</keyword>
<feature type="domain" description="C3H1-type" evidence="4">
    <location>
        <begin position="164"/>
        <end position="193"/>
    </location>
</feature>
<dbReference type="OrthoDB" id="1918685at2759"/>
<dbReference type="Proteomes" id="UP000053029">
    <property type="component" value="Unassembled WGS sequence"/>
</dbReference>
<keyword evidence="1" id="KW-0863">Zinc-finger</keyword>
<evidence type="ECO:0000256" key="3">
    <source>
        <dbReference type="SAM" id="MobiDB-lite"/>
    </source>
</evidence>
<feature type="compositionally biased region" description="Low complexity" evidence="3">
    <location>
        <begin position="1"/>
        <end position="11"/>
    </location>
</feature>
<feature type="coiled-coil region" evidence="2">
    <location>
        <begin position="296"/>
        <end position="337"/>
    </location>
</feature>
<dbReference type="PROSITE" id="PS50103">
    <property type="entry name" value="ZF_C3H1"/>
    <property type="match status" value="1"/>
</dbReference>
<proteinExistence type="predicted"/>
<sequence>MSSESSLASSSKVPPGAPTEPKSFRLSGMASRSRLHPNPNRWARVPSPSVPRHSSSPLVHSPLQQSFPAYPDPSKSAPNSPGSATMQQTPSRRSRPTEQGVRPRGESRSSSVPIVVRIQQDSETEGEGEGTSQRSMHIRTRPSSRASSSLPSPGDSQDSHNRRSVKHLTCFWWWEKGSCKYSEDDCLYAHHDTGHYTAAPRQVIPGEPAKAGRSLERALNKLAISNRSSASVSSLAGVNTHNPECESTGNGSNAVSRPVTPLINHNRPCTPSPRMSMDLGLATHLQADNEFLRGLVQQTQREKHALMDTIEALQAEKSQLNAQIEKMSQERHALLTERDILHATIKKLQFPTGINPYIQGHSHIVPIRSPSATTFPSHNPWGAIGSGSRGTSTSPNGTPVDSPAIQPRSFSFAAQAAVGPVGSIPAHLAYNTARMGMKSSSDTILDTAIPTYGSVNGNGVERGNIKADAQLAENLVSSNMEGERLKDLLSSLGPSF</sequence>
<feature type="compositionally biased region" description="Polar residues" evidence="3">
    <location>
        <begin position="76"/>
        <end position="91"/>
    </location>
</feature>
<feature type="zinc finger region" description="C3H1-type" evidence="1">
    <location>
        <begin position="164"/>
        <end position="193"/>
    </location>
</feature>
<feature type="compositionally biased region" description="Low complexity" evidence="3">
    <location>
        <begin position="44"/>
        <end position="66"/>
    </location>
</feature>
<evidence type="ECO:0000259" key="4">
    <source>
        <dbReference type="PROSITE" id="PS50103"/>
    </source>
</evidence>
<keyword evidence="6" id="KW-1185">Reference proteome</keyword>
<reference evidence="5 6" key="1">
    <citation type="submission" date="2015-01" db="EMBL/GenBank/DDBJ databases">
        <title>The Genome Sequence of Fonsecaea pedrosoi CBS 271.37.</title>
        <authorList>
            <consortium name="The Broad Institute Genomics Platform"/>
            <person name="Cuomo C."/>
            <person name="de Hoog S."/>
            <person name="Gorbushina A."/>
            <person name="Stielow B."/>
            <person name="Teixiera M."/>
            <person name="Abouelleil A."/>
            <person name="Chapman S.B."/>
            <person name="Priest M."/>
            <person name="Young S.K."/>
            <person name="Wortman J."/>
            <person name="Nusbaum C."/>
            <person name="Birren B."/>
        </authorList>
    </citation>
    <scope>NUCLEOTIDE SEQUENCE [LARGE SCALE GENOMIC DNA]</scope>
    <source>
        <strain evidence="5 6">CBS 271.37</strain>
    </source>
</reference>
<evidence type="ECO:0000256" key="2">
    <source>
        <dbReference type="SAM" id="Coils"/>
    </source>
</evidence>
<feature type="region of interest" description="Disordered" evidence="3">
    <location>
        <begin position="1"/>
        <end position="162"/>
    </location>
</feature>
<keyword evidence="2" id="KW-0175">Coiled coil</keyword>
<feature type="compositionally biased region" description="Low complexity" evidence="3">
    <location>
        <begin position="108"/>
        <end position="118"/>
    </location>
</feature>
<dbReference type="GO" id="GO:0008270">
    <property type="term" value="F:zinc ion binding"/>
    <property type="evidence" value="ECO:0007669"/>
    <property type="project" value="UniProtKB-KW"/>
</dbReference>
<name>A0A0D2GV83_9EURO</name>